<protein>
    <submittedName>
        <fullName evidence="1">Uncharacterized protein</fullName>
    </submittedName>
</protein>
<organism evidence="1 2">
    <name type="scientific">Mycobacterium phage Willis</name>
    <dbReference type="NCBI Taxonomy" id="1486404"/>
    <lineage>
        <taxon>Viruses</taxon>
        <taxon>Duplodnaviria</taxon>
        <taxon>Heunggongvirae</taxon>
        <taxon>Uroviricota</taxon>
        <taxon>Caudoviricetes</taxon>
        <taxon>Ceeclamvirinae</taxon>
        <taxon>Bixzunavirus</taxon>
        <taxon>Bixzunavirus Bxz1</taxon>
    </lineage>
</organism>
<sequence length="329" mass="37166">MTEPINGPEVYSQKLVSAARARKFISQNSRGYIAISIQDAQNNAVDPASLALKVWFNDLSGNSADPQGELVINVDLDNGIVRDEVGKYHYDIGPQWTAQRGLLHAEWFYEVDDADFVFQDDMQIQEQMPYYDAMREDTKVLVEQASWFFSDLFDSTTGGPWLNENFQTHFDYNRIAFLMHQGLMKLNVIGYPVTAYGVSPDSDKIPKNFTQLALWATKLEAIRHLIVSYTEQPNFANMSTTYTDRRDYADRWRAVLEEEKPEFTQAVKMAKRSLLSLGRGSILVGGGIYSGGARGFYMPGMYSAQARSMRFYPAAPSVSWGNQAMGGSW</sequence>
<evidence type="ECO:0000313" key="2">
    <source>
        <dbReference type="Proteomes" id="UP000027390"/>
    </source>
</evidence>
<evidence type="ECO:0000313" key="1">
    <source>
        <dbReference type="EMBL" id="AID18199.1"/>
    </source>
</evidence>
<reference evidence="1 2" key="1">
    <citation type="submission" date="2014-03" db="EMBL/GenBank/DDBJ databases">
        <authorList>
            <person name="Churilla B.M."/>
            <person name="Abrahim M.R."/>
            <person name="Burke K.A."/>
            <person name="Yu V.J."/>
            <person name="Adkins N.L."/>
            <person name="Cohen K.L."/>
            <person name="Colicchio M.A."/>
            <person name="Fasoranti T.O."/>
            <person name="Genkil J.S."/>
            <person name="Kramer Z.J."/>
            <person name="Prout A.K."/>
            <person name="Schafer C.E."/>
            <person name="Schwarz A.G."/>
            <person name="Tish M."/>
            <person name="Vispute N."/>
            <person name="Wilkes K.E."/>
            <person name="Williams C.R."/>
            <person name="Xiao X."/>
            <person name="Yoder B.A."/>
            <person name="Lapin J.S."/>
            <person name="Ott C.T."/>
            <person name="Walburn T.D."/>
            <person name="Bradley K.W."/>
            <person name="Clarke D.Q."/>
            <person name="Lewis M.F."/>
            <person name="Barker L.P."/>
            <person name="Bailey C."/>
            <person name="Asai D.J."/>
            <person name="Bowman C.A."/>
            <person name="Russell D.A."/>
            <person name="Pope W.H."/>
            <person name="Jacobs-Sera D."/>
            <person name="Hendrix R.W."/>
            <person name="Hatfull G.F."/>
        </authorList>
    </citation>
    <scope>NUCLEOTIDE SEQUENCE [LARGE SCALE GENOMIC DNA]</scope>
</reference>
<gene>
    <name evidence="1" type="primary">123</name>
    <name evidence="1" type="ORF">PBI_WILLIS_123</name>
</gene>
<proteinExistence type="predicted"/>
<dbReference type="Proteomes" id="UP000027390">
    <property type="component" value="Segment"/>
</dbReference>
<accession>A0A068C8Z7</accession>
<name>A0A068C8Z7_9CAUD</name>
<dbReference type="EMBL" id="KJ595575">
    <property type="protein sequence ID" value="AID18199.1"/>
    <property type="molecule type" value="Genomic_DNA"/>
</dbReference>